<dbReference type="EMBL" id="BPRH01003588">
    <property type="protein sequence ID" value="GJF09931.1"/>
    <property type="molecule type" value="Genomic_DNA"/>
</dbReference>
<dbReference type="Proteomes" id="UP001060504">
    <property type="component" value="Unassembled WGS sequence"/>
</dbReference>
<sequence length="79" mass="8326">MNNVRGTGHSVFADGPTGGPALGGCEPRHFVLDDIKFSTLPLLKNGSAASGQLPFMAQAVSVVDGVNTPPRVFWFWILG</sequence>
<proteinExistence type="predicted"/>
<name>A0ABQ4V8G9_9MYCO</name>
<protein>
    <submittedName>
        <fullName evidence="1">Uncharacterized protein</fullName>
    </submittedName>
</protein>
<reference evidence="1 2" key="1">
    <citation type="submission" date="2021-08" db="EMBL/GenBank/DDBJ databases">
        <title>Draft genome sequence of Mycolicibacterium sp. NGTWS1702 strain.</title>
        <authorList>
            <person name="Matsumoto M."/>
            <person name="Tang B.C.C."/>
            <person name="Machida Y."/>
            <person name="Matoyama H."/>
            <person name="Kishihara T."/>
            <person name="Sato S."/>
            <person name="Kondo I."/>
            <person name="Sano M."/>
            <person name="Kato G."/>
        </authorList>
    </citation>
    <scope>NUCLEOTIDE SEQUENCE [LARGE SCALE GENOMIC DNA]</scope>
    <source>
        <strain evidence="1 2">NGTWSNA01</strain>
    </source>
</reference>
<dbReference type="PROSITE" id="PS51257">
    <property type="entry name" value="PROKAR_LIPOPROTEIN"/>
    <property type="match status" value="1"/>
</dbReference>
<evidence type="ECO:0000313" key="2">
    <source>
        <dbReference type="Proteomes" id="UP001060504"/>
    </source>
</evidence>
<accession>A0ABQ4V8G9</accession>
<gene>
    <name evidence="1" type="ORF">NGTWS1702_34270</name>
</gene>
<comment type="caution">
    <text evidence="1">The sequence shown here is derived from an EMBL/GenBank/DDBJ whole genome shotgun (WGS) entry which is preliminary data.</text>
</comment>
<organism evidence="1 2">
    <name type="scientific">Mycolicibacterium cyprinidarum</name>
    <dbReference type="NCBI Taxonomy" id="2860311"/>
    <lineage>
        <taxon>Bacteria</taxon>
        <taxon>Bacillati</taxon>
        <taxon>Actinomycetota</taxon>
        <taxon>Actinomycetes</taxon>
        <taxon>Mycobacteriales</taxon>
        <taxon>Mycobacteriaceae</taxon>
        <taxon>Mycolicibacterium</taxon>
    </lineage>
</organism>
<keyword evidence="2" id="KW-1185">Reference proteome</keyword>
<evidence type="ECO:0000313" key="1">
    <source>
        <dbReference type="EMBL" id="GJF09931.1"/>
    </source>
</evidence>